<evidence type="ECO:0000313" key="4">
    <source>
        <dbReference type="EMBL" id="QSQ26978.1"/>
    </source>
</evidence>
<accession>A0ABX7P8Z1</accession>
<dbReference type="CDD" id="cd03801">
    <property type="entry name" value="GT4_PimA-like"/>
    <property type="match status" value="1"/>
</dbReference>
<feature type="region of interest" description="Disordered" evidence="1">
    <location>
        <begin position="349"/>
        <end position="368"/>
    </location>
</feature>
<dbReference type="InterPro" id="IPR028098">
    <property type="entry name" value="Glyco_trans_4-like_N"/>
</dbReference>
<gene>
    <name evidence="4" type="ORF">JY651_19570</name>
</gene>
<dbReference type="Gene3D" id="3.40.50.2000">
    <property type="entry name" value="Glycogen Phosphorylase B"/>
    <property type="match status" value="2"/>
</dbReference>
<organism evidence="4 5">
    <name type="scientific">Pyxidicoccus parkwayensis</name>
    <dbReference type="NCBI Taxonomy" id="2813578"/>
    <lineage>
        <taxon>Bacteria</taxon>
        <taxon>Pseudomonadati</taxon>
        <taxon>Myxococcota</taxon>
        <taxon>Myxococcia</taxon>
        <taxon>Myxococcales</taxon>
        <taxon>Cystobacterineae</taxon>
        <taxon>Myxococcaceae</taxon>
        <taxon>Pyxidicoccus</taxon>
    </lineage>
</organism>
<dbReference type="Pfam" id="PF13439">
    <property type="entry name" value="Glyco_transf_4"/>
    <property type="match status" value="1"/>
</dbReference>
<sequence length="368" mass="38767">MKVLLIGDYPPPYGGVAIHVQQLHGYLRACGVEAKVLDIGKGGRPAPDVHPVRSPAHFALRLAGFLSAGWMLHVHTSGNNPKSWVLAGLVGGMPGLRSSRVITLHSGLLPDYLAASGARRNFARVALAGYARVVAVSQAVKDAVVACGVPEEKVVVHPAFLSSQVRPGPVPAVVDAARARRRPLITMAHHPSPVYGRKLAFRALKLLAREYPDVGLALFGPGTDAEDFIRDARELGVAGRLEVLGELEHSAALGLMARSDVFLRPTTHDGDSISVREALALGVPCVASDVCARPEGTRVFKADDAQDLARVVTEALAAGPAVQPSVDAGPELLTLYTELAGMPAEAAMPFTKSDDTDIDTGETKHAAQ</sequence>
<dbReference type="InterPro" id="IPR001296">
    <property type="entry name" value="Glyco_trans_1"/>
</dbReference>
<dbReference type="PANTHER" id="PTHR12526">
    <property type="entry name" value="GLYCOSYLTRANSFERASE"/>
    <property type="match status" value="1"/>
</dbReference>
<feature type="domain" description="Glycosyltransferase subfamily 4-like N-terminal" evidence="3">
    <location>
        <begin position="13"/>
        <end position="158"/>
    </location>
</feature>
<dbReference type="Proteomes" id="UP000662747">
    <property type="component" value="Chromosome"/>
</dbReference>
<proteinExistence type="predicted"/>
<reference evidence="4 5" key="1">
    <citation type="submission" date="2021-02" db="EMBL/GenBank/DDBJ databases">
        <title>De Novo genome assembly of isolated myxobacteria.</title>
        <authorList>
            <person name="Stevens D.C."/>
        </authorList>
    </citation>
    <scope>NUCLEOTIDE SEQUENCE [LARGE SCALE GENOMIC DNA]</scope>
    <source>
        <strain evidence="5">SCPEA02</strain>
    </source>
</reference>
<dbReference type="EMBL" id="CP071090">
    <property type="protein sequence ID" value="QSQ26978.1"/>
    <property type="molecule type" value="Genomic_DNA"/>
</dbReference>
<protein>
    <submittedName>
        <fullName evidence="4">Glycosyltransferase family 4 protein</fullName>
    </submittedName>
</protein>
<evidence type="ECO:0000313" key="5">
    <source>
        <dbReference type="Proteomes" id="UP000662747"/>
    </source>
</evidence>
<keyword evidence="5" id="KW-1185">Reference proteome</keyword>
<feature type="domain" description="Glycosyl transferase family 1" evidence="2">
    <location>
        <begin position="181"/>
        <end position="295"/>
    </location>
</feature>
<evidence type="ECO:0000259" key="3">
    <source>
        <dbReference type="Pfam" id="PF13439"/>
    </source>
</evidence>
<dbReference type="RefSeq" id="WP_206728506.1">
    <property type="nucleotide sequence ID" value="NZ_CP071090.1"/>
</dbReference>
<name>A0ABX7P8Z1_9BACT</name>
<evidence type="ECO:0000259" key="2">
    <source>
        <dbReference type="Pfam" id="PF00534"/>
    </source>
</evidence>
<evidence type="ECO:0000256" key="1">
    <source>
        <dbReference type="SAM" id="MobiDB-lite"/>
    </source>
</evidence>
<dbReference type="Pfam" id="PF00534">
    <property type="entry name" value="Glycos_transf_1"/>
    <property type="match status" value="1"/>
</dbReference>
<dbReference type="SUPFAM" id="SSF53756">
    <property type="entry name" value="UDP-Glycosyltransferase/glycogen phosphorylase"/>
    <property type="match status" value="1"/>
</dbReference>